<accession>A0A1H6EJR9</accession>
<feature type="transmembrane region" description="Helical" evidence="2">
    <location>
        <begin position="41"/>
        <end position="62"/>
    </location>
</feature>
<feature type="compositionally biased region" description="Basic and acidic residues" evidence="1">
    <location>
        <begin position="1"/>
        <end position="15"/>
    </location>
</feature>
<keyword evidence="2" id="KW-0812">Transmembrane</keyword>
<protein>
    <submittedName>
        <fullName evidence="3">Uncharacterized protein</fullName>
    </submittedName>
</protein>
<evidence type="ECO:0000256" key="1">
    <source>
        <dbReference type="SAM" id="MobiDB-lite"/>
    </source>
</evidence>
<feature type="region of interest" description="Disordered" evidence="1">
    <location>
        <begin position="1"/>
        <end position="29"/>
    </location>
</feature>
<keyword evidence="2" id="KW-1133">Transmembrane helix</keyword>
<sequence length="335" mass="36124">MTVQDLRDVLRERADGPSPANPNRHDQVRGRIRRIRLRRSALAGGAAVAAVAVVFSLLPGAAGPPERDTTVVAAPPVSELPERFTSQDGTEYRRLTTARLTRKGARKVSVTVPVSGLPLDAAGLCDGTFGTNGPRILVDGEDHRVAGFAPCPKGMDLRPLIVPDGAKEITVTFDTTTSGCVKETKGGPCLPPRPRLADWDLAIYEWTPPARQVTPEPLKEMPERLGGKRLAFATDSVWPKDSLYQMRVESASGRIGIDQICSGDLAGRLWFTYTIDGEETGSTSGCGVWKSGPFPMAMTEHKIPKGKKVDITVQVGLHGGHTNRPVRYAIGIYRG</sequence>
<proteinExistence type="predicted"/>
<gene>
    <name evidence="3" type="ORF">SAMN05444920_110216</name>
</gene>
<dbReference type="Proteomes" id="UP000236732">
    <property type="component" value="Unassembled WGS sequence"/>
</dbReference>
<evidence type="ECO:0000256" key="2">
    <source>
        <dbReference type="SAM" id="Phobius"/>
    </source>
</evidence>
<keyword evidence="2" id="KW-0472">Membrane</keyword>
<reference evidence="3 4" key="1">
    <citation type="submission" date="2016-10" db="EMBL/GenBank/DDBJ databases">
        <authorList>
            <person name="de Groot N.N."/>
        </authorList>
    </citation>
    <scope>NUCLEOTIDE SEQUENCE [LARGE SCALE GENOMIC DNA]</scope>
    <source>
        <strain evidence="3 4">CGMCC 4.7037</strain>
    </source>
</reference>
<keyword evidence="4" id="KW-1185">Reference proteome</keyword>
<dbReference type="RefSeq" id="WP_103959799.1">
    <property type="nucleotide sequence ID" value="NZ_FNVT01000010.1"/>
</dbReference>
<organism evidence="3 4">
    <name type="scientific">Nonomuraea solani</name>
    <dbReference type="NCBI Taxonomy" id="1144553"/>
    <lineage>
        <taxon>Bacteria</taxon>
        <taxon>Bacillati</taxon>
        <taxon>Actinomycetota</taxon>
        <taxon>Actinomycetes</taxon>
        <taxon>Streptosporangiales</taxon>
        <taxon>Streptosporangiaceae</taxon>
        <taxon>Nonomuraea</taxon>
    </lineage>
</organism>
<name>A0A1H6EJR9_9ACTN</name>
<dbReference type="OrthoDB" id="3520456at2"/>
<dbReference type="EMBL" id="FNVT01000010">
    <property type="protein sequence ID" value="SEG97109.1"/>
    <property type="molecule type" value="Genomic_DNA"/>
</dbReference>
<evidence type="ECO:0000313" key="3">
    <source>
        <dbReference type="EMBL" id="SEG97109.1"/>
    </source>
</evidence>
<dbReference type="AlphaFoldDB" id="A0A1H6EJR9"/>
<evidence type="ECO:0000313" key="4">
    <source>
        <dbReference type="Proteomes" id="UP000236732"/>
    </source>
</evidence>